<evidence type="ECO:0000256" key="4">
    <source>
        <dbReference type="ARBA" id="ARBA00023136"/>
    </source>
</evidence>
<reference evidence="7 8" key="1">
    <citation type="journal article" date="2017" name="ISME J.">
        <title>Potential for microbial H2 and metal transformations associated with novel bacteria and archaea in deep terrestrial subsurface sediments.</title>
        <authorList>
            <person name="Hernsdorf A.W."/>
            <person name="Amano Y."/>
            <person name="Miyakawa K."/>
            <person name="Ise K."/>
            <person name="Suzuki Y."/>
            <person name="Anantharaman K."/>
            <person name="Probst A."/>
            <person name="Burstein D."/>
            <person name="Thomas B.C."/>
            <person name="Banfield J.F."/>
        </authorList>
    </citation>
    <scope>NUCLEOTIDE SEQUENCE [LARGE SCALE GENOMIC DNA]</scope>
    <source>
        <strain evidence="7">HGW-Wallbacteria-1</strain>
    </source>
</reference>
<protein>
    <recommendedName>
        <fullName evidence="6">DUF1232 domain-containing protein</fullName>
    </recommendedName>
</protein>
<evidence type="ECO:0000313" key="7">
    <source>
        <dbReference type="EMBL" id="PKK88932.1"/>
    </source>
</evidence>
<proteinExistence type="predicted"/>
<evidence type="ECO:0000256" key="1">
    <source>
        <dbReference type="ARBA" id="ARBA00004127"/>
    </source>
</evidence>
<evidence type="ECO:0000256" key="5">
    <source>
        <dbReference type="SAM" id="Phobius"/>
    </source>
</evidence>
<dbReference type="InterPro" id="IPR010652">
    <property type="entry name" value="DUF1232"/>
</dbReference>
<dbReference type="Proteomes" id="UP000233256">
    <property type="component" value="Unassembled WGS sequence"/>
</dbReference>
<feature type="transmembrane region" description="Helical" evidence="5">
    <location>
        <begin position="57"/>
        <end position="82"/>
    </location>
</feature>
<feature type="transmembrane region" description="Helical" evidence="5">
    <location>
        <begin position="103"/>
        <end position="123"/>
    </location>
</feature>
<keyword evidence="4 5" id="KW-0472">Membrane</keyword>
<evidence type="ECO:0000256" key="3">
    <source>
        <dbReference type="ARBA" id="ARBA00022989"/>
    </source>
</evidence>
<feature type="transmembrane region" description="Helical" evidence="5">
    <location>
        <begin position="31"/>
        <end position="51"/>
    </location>
</feature>
<comment type="subcellular location">
    <subcellularLocation>
        <location evidence="1">Endomembrane system</location>
        <topology evidence="1">Multi-pass membrane protein</topology>
    </subcellularLocation>
</comment>
<dbReference type="GO" id="GO:0012505">
    <property type="term" value="C:endomembrane system"/>
    <property type="evidence" value="ECO:0007669"/>
    <property type="project" value="UniProtKB-SubCell"/>
</dbReference>
<dbReference type="AlphaFoldDB" id="A0A2N1PKX9"/>
<name>A0A2N1PKX9_9BACT</name>
<dbReference type="Pfam" id="PF06803">
    <property type="entry name" value="DUF1232"/>
    <property type="match status" value="1"/>
</dbReference>
<keyword evidence="3 5" id="KW-1133">Transmembrane helix</keyword>
<evidence type="ECO:0000313" key="8">
    <source>
        <dbReference type="Proteomes" id="UP000233256"/>
    </source>
</evidence>
<dbReference type="EMBL" id="PGXC01000030">
    <property type="protein sequence ID" value="PKK88932.1"/>
    <property type="molecule type" value="Genomic_DNA"/>
</dbReference>
<evidence type="ECO:0000259" key="6">
    <source>
        <dbReference type="Pfam" id="PF06803"/>
    </source>
</evidence>
<organism evidence="7 8">
    <name type="scientific">Candidatus Wallbacteria bacterium HGW-Wallbacteria-1</name>
    <dbReference type="NCBI Taxonomy" id="2013854"/>
    <lineage>
        <taxon>Bacteria</taxon>
        <taxon>Candidatus Walliibacteriota</taxon>
    </lineage>
</organism>
<keyword evidence="2 5" id="KW-0812">Transmembrane</keyword>
<feature type="domain" description="DUF1232" evidence="6">
    <location>
        <begin position="36"/>
        <end position="72"/>
    </location>
</feature>
<sequence>MNAMSANKLKHWAGKQKRELKALRIALSDNLVPWYVKLLVILTVAYLLSPIDLIPDFIPVLGLLDDLIIVPLLIGITIRLIPVETMNQCRLIAETREMPSEKNWLAGGVIIFIWVSIAAVILVEMH</sequence>
<gene>
    <name evidence="7" type="ORF">CVV64_16565</name>
</gene>
<accession>A0A2N1PKX9</accession>
<evidence type="ECO:0000256" key="2">
    <source>
        <dbReference type="ARBA" id="ARBA00022692"/>
    </source>
</evidence>
<comment type="caution">
    <text evidence="7">The sequence shown here is derived from an EMBL/GenBank/DDBJ whole genome shotgun (WGS) entry which is preliminary data.</text>
</comment>